<sequence>MRLAQVSSLGVALLPNVNGAATLRFSCSQLVHERLDPLVNPGIAQSPHLHQIIGGNAFNITMDPNNDISSIATCTSCTFSEDFSNYWTAVLYFRARNGTFKRVPQIGNQLFEDANGGVTVYYLAGKNKVTAFKKGFRMITGDPMIRTKDEAQKYRQLTYTCLQTLGTRTGETKDMPTKPCPAGIMANLRFPTCWDGINLDSPDHQSHVSYPLNGTFESNAPCPSTHPVHIPQLFFEIIWDTRQFNDKSLWPEDGSQPFVWSYGDATGYGNHGDYVFGWKGDALQRAMDSSNCNVNCPALKTQSIQTGNKCTQKQKVKEEIDGCEFSIYF</sequence>
<evidence type="ECO:0000313" key="3">
    <source>
        <dbReference type="Proteomes" id="UP000664132"/>
    </source>
</evidence>
<protein>
    <recommendedName>
        <fullName evidence="1">DUF1996 domain-containing protein</fullName>
    </recommendedName>
</protein>
<reference evidence="2" key="1">
    <citation type="submission" date="2021-02" db="EMBL/GenBank/DDBJ databases">
        <title>Genome sequence Cadophora malorum strain M34.</title>
        <authorList>
            <person name="Stefanovic E."/>
            <person name="Vu D."/>
            <person name="Scully C."/>
            <person name="Dijksterhuis J."/>
            <person name="Roader J."/>
            <person name="Houbraken J."/>
        </authorList>
    </citation>
    <scope>NUCLEOTIDE SEQUENCE</scope>
    <source>
        <strain evidence="2">M34</strain>
    </source>
</reference>
<dbReference type="EMBL" id="JAFJYH010000171">
    <property type="protein sequence ID" value="KAG4416881.1"/>
    <property type="molecule type" value="Genomic_DNA"/>
</dbReference>
<feature type="domain" description="DUF1996" evidence="1">
    <location>
        <begin position="36"/>
        <end position="278"/>
    </location>
</feature>
<dbReference type="AlphaFoldDB" id="A0A8H7TCC4"/>
<proteinExistence type="predicted"/>
<dbReference type="InterPro" id="IPR018535">
    <property type="entry name" value="DUF1996"/>
</dbReference>
<keyword evidence="3" id="KW-1185">Reference proteome</keyword>
<comment type="caution">
    <text evidence="2">The sequence shown here is derived from an EMBL/GenBank/DDBJ whole genome shotgun (WGS) entry which is preliminary data.</text>
</comment>
<dbReference type="OrthoDB" id="74764at2759"/>
<dbReference type="PANTHER" id="PTHR43662">
    <property type="match status" value="1"/>
</dbReference>
<name>A0A8H7TCC4_9HELO</name>
<evidence type="ECO:0000313" key="2">
    <source>
        <dbReference type="EMBL" id="KAG4416881.1"/>
    </source>
</evidence>
<evidence type="ECO:0000259" key="1">
    <source>
        <dbReference type="Pfam" id="PF09362"/>
    </source>
</evidence>
<dbReference type="Proteomes" id="UP000664132">
    <property type="component" value="Unassembled WGS sequence"/>
</dbReference>
<gene>
    <name evidence="2" type="ORF">IFR04_009959</name>
</gene>
<organism evidence="2 3">
    <name type="scientific">Cadophora malorum</name>
    <dbReference type="NCBI Taxonomy" id="108018"/>
    <lineage>
        <taxon>Eukaryota</taxon>
        <taxon>Fungi</taxon>
        <taxon>Dikarya</taxon>
        <taxon>Ascomycota</taxon>
        <taxon>Pezizomycotina</taxon>
        <taxon>Leotiomycetes</taxon>
        <taxon>Helotiales</taxon>
        <taxon>Ploettnerulaceae</taxon>
        <taxon>Cadophora</taxon>
    </lineage>
</organism>
<accession>A0A8H7TCC4</accession>
<dbReference type="PANTHER" id="PTHR43662:SF13">
    <property type="entry name" value="DUF1996 DOMAIN-CONTAINING PROTEIN"/>
    <property type="match status" value="1"/>
</dbReference>
<dbReference type="Pfam" id="PF09362">
    <property type="entry name" value="DUF1996"/>
    <property type="match status" value="1"/>
</dbReference>